<dbReference type="GO" id="GO:0006935">
    <property type="term" value="P:chemotaxis"/>
    <property type="evidence" value="ECO:0007669"/>
    <property type="project" value="UniProtKB-KW"/>
</dbReference>
<dbReference type="AlphaFoldDB" id="A0A0U1L615"/>
<keyword evidence="3" id="KW-1185">Reference proteome</keyword>
<reference evidence="3" key="1">
    <citation type="submission" date="2015-03" db="EMBL/GenBank/DDBJ databases">
        <authorList>
            <person name="Nijsse Bart"/>
        </authorList>
    </citation>
    <scope>NUCLEOTIDE SEQUENCE [LARGE SCALE GENOMIC DNA]</scope>
</reference>
<dbReference type="InterPro" id="IPR037257">
    <property type="entry name" value="T2SS_E_N_sf"/>
</dbReference>
<accession>A0A0U1L615</accession>
<sequence>MYTQYLGQYLLNTSLISADQLCELLSLAELTHVKLGILAINNGLMTANQVEEVHGLQRTMDRRFGEIAITKGYLTQTQVDSLLSQQDSRHLSLSQAIIDKGYLTLSQLETALTQFKQDTQLSTEQLQAMQTGNLDEIVRLFLDFPTNDVPQFYYDYVALFLKNSIRFLNERPVLSWPQPLNQTADGWYISQQAIGNYTVSTGIILSDAGLVDIAGRFSQETLTHVDELAKDSVSEFLNLHNGIFLINVSDKGFNLDLHPPAITPNTGHYTGYRIPITLSSGHIELVLSIS</sequence>
<dbReference type="Gene3D" id="3.40.1550.10">
    <property type="entry name" value="CheC-like"/>
    <property type="match status" value="1"/>
</dbReference>
<organism evidence="2 3">
    <name type="scientific">Sporomusa ovata</name>
    <dbReference type="NCBI Taxonomy" id="2378"/>
    <lineage>
        <taxon>Bacteria</taxon>
        <taxon>Bacillati</taxon>
        <taxon>Bacillota</taxon>
        <taxon>Negativicutes</taxon>
        <taxon>Selenomonadales</taxon>
        <taxon>Sporomusaceae</taxon>
        <taxon>Sporomusa</taxon>
    </lineage>
</organism>
<evidence type="ECO:0000313" key="3">
    <source>
        <dbReference type="Proteomes" id="UP000049855"/>
    </source>
</evidence>
<proteinExistence type="predicted"/>
<name>A0A0U1L615_9FIRM</name>
<dbReference type="InterPro" id="IPR028976">
    <property type="entry name" value="CheC-like_sf"/>
</dbReference>
<dbReference type="Proteomes" id="UP000049855">
    <property type="component" value="Unassembled WGS sequence"/>
</dbReference>
<dbReference type="SUPFAM" id="SSF160246">
    <property type="entry name" value="EspE N-terminal domain-like"/>
    <property type="match status" value="2"/>
</dbReference>
<evidence type="ECO:0008006" key="4">
    <source>
        <dbReference type="Google" id="ProtNLM"/>
    </source>
</evidence>
<keyword evidence="1" id="KW-0145">Chemotaxis</keyword>
<dbReference type="EMBL" id="CTRP01000016">
    <property type="protein sequence ID" value="CQR75141.1"/>
    <property type="molecule type" value="Genomic_DNA"/>
</dbReference>
<dbReference type="SUPFAM" id="SSF103039">
    <property type="entry name" value="CheC-like"/>
    <property type="match status" value="1"/>
</dbReference>
<evidence type="ECO:0000256" key="1">
    <source>
        <dbReference type="ARBA" id="ARBA00022500"/>
    </source>
</evidence>
<evidence type="ECO:0000313" key="2">
    <source>
        <dbReference type="EMBL" id="CQR75141.1"/>
    </source>
</evidence>
<protein>
    <recommendedName>
        <fullName evidence="4">Bacteriophage N4 adsorption protein B</fullName>
    </recommendedName>
</protein>
<gene>
    <name evidence="2" type="ORF">SpAn4DRAFT_4505</name>
</gene>